<comment type="caution">
    <text evidence="1">The sequence shown here is derived from an EMBL/GenBank/DDBJ whole genome shotgun (WGS) entry which is preliminary data.</text>
</comment>
<proteinExistence type="predicted"/>
<evidence type="ECO:0000313" key="1">
    <source>
        <dbReference type="EMBL" id="GBH22646.1"/>
    </source>
</evidence>
<dbReference type="EMBL" id="BDQD01000076">
    <property type="protein sequence ID" value="GBH22646.1"/>
    <property type="molecule type" value="Genomic_RNA"/>
</dbReference>
<name>A0A2V0RBA3_9ZZZZ</name>
<accession>A0A2V0RBA3</accession>
<dbReference type="AlphaFoldDB" id="A0A2V0RBA3"/>
<protein>
    <submittedName>
        <fullName evidence="1">Uncharacterized protein</fullName>
    </submittedName>
</protein>
<dbReference type="EMBL" id="BDQC01000093">
    <property type="protein sequence ID" value="GBH22475.1"/>
    <property type="molecule type" value="Genomic_RNA"/>
</dbReference>
<sequence>MYLVTIALQPQEFENFVPWLLIVQTTHSYQEAMSTSAVLKEELLHETIKYETLHDTNIGCANLVYVTDAAVDRFNTSDKPSLSLTSFVDEEDDCLKSYGSFVFEIEDDEADTFLKQSLLSLLGWRGDTQIQPVLVHSARPTHPLLL</sequence>
<dbReference type="EMBL" id="BDQB01000179">
    <property type="protein sequence ID" value="GBH22289.1"/>
    <property type="molecule type" value="Genomic_RNA"/>
</dbReference>
<reference evidence="1" key="1">
    <citation type="submission" date="2017-04" db="EMBL/GenBank/DDBJ databases">
        <title>Unveiling RNA virosphere associated with marine microorganisms.</title>
        <authorList>
            <person name="Urayama S."/>
            <person name="Takaki Y."/>
            <person name="Nishi S."/>
            <person name="Yoshida Y."/>
            <person name="Deguchi S."/>
            <person name="Takai K."/>
            <person name="Nunoura T."/>
        </authorList>
    </citation>
    <scope>NUCLEOTIDE SEQUENCE</scope>
</reference>
<organism evidence="1">
    <name type="scientific">viral metagenome</name>
    <dbReference type="NCBI Taxonomy" id="1070528"/>
    <lineage>
        <taxon>unclassified sequences</taxon>
        <taxon>metagenomes</taxon>
        <taxon>organismal metagenomes</taxon>
    </lineage>
</organism>